<dbReference type="EMBL" id="BMMV01000030">
    <property type="protein sequence ID" value="GGK24856.1"/>
    <property type="molecule type" value="Genomic_DNA"/>
</dbReference>
<evidence type="ECO:0000313" key="2">
    <source>
        <dbReference type="Proteomes" id="UP000660265"/>
    </source>
</evidence>
<accession>A0ABQ2EWD0</accession>
<name>A0ABQ2EWD0_9ACTN</name>
<protein>
    <submittedName>
        <fullName evidence="1">Uncharacterized protein</fullName>
    </submittedName>
</protein>
<evidence type="ECO:0000313" key="1">
    <source>
        <dbReference type="EMBL" id="GGK24856.1"/>
    </source>
</evidence>
<proteinExistence type="predicted"/>
<gene>
    <name evidence="1" type="ORF">GCM10011583_66160</name>
</gene>
<reference evidence="2" key="1">
    <citation type="journal article" date="2019" name="Int. J. Syst. Evol. Microbiol.">
        <title>The Global Catalogue of Microorganisms (GCM) 10K type strain sequencing project: providing services to taxonomists for standard genome sequencing and annotation.</title>
        <authorList>
            <consortium name="The Broad Institute Genomics Platform"/>
            <consortium name="The Broad Institute Genome Sequencing Center for Infectious Disease"/>
            <person name="Wu L."/>
            <person name="Ma J."/>
        </authorList>
    </citation>
    <scope>NUCLEOTIDE SEQUENCE [LARGE SCALE GENOMIC DNA]</scope>
    <source>
        <strain evidence="2">CGMCC 4.7275</strain>
    </source>
</reference>
<organism evidence="1 2">
    <name type="scientific">Streptomyces camponoticapitis</name>
    <dbReference type="NCBI Taxonomy" id="1616125"/>
    <lineage>
        <taxon>Bacteria</taxon>
        <taxon>Bacillati</taxon>
        <taxon>Actinomycetota</taxon>
        <taxon>Actinomycetes</taxon>
        <taxon>Kitasatosporales</taxon>
        <taxon>Streptomycetaceae</taxon>
        <taxon>Streptomyces</taxon>
    </lineage>
</organism>
<dbReference type="Proteomes" id="UP000660265">
    <property type="component" value="Unassembled WGS sequence"/>
</dbReference>
<keyword evidence="2" id="KW-1185">Reference proteome</keyword>
<dbReference type="RefSeq" id="WP_189111267.1">
    <property type="nucleotide sequence ID" value="NZ_BMMV01000030.1"/>
</dbReference>
<comment type="caution">
    <text evidence="1">The sequence shown here is derived from an EMBL/GenBank/DDBJ whole genome shotgun (WGS) entry which is preliminary data.</text>
</comment>
<sequence>MPTEDQYDQDVMAASLQDVPDAGTLASALANALAAKVNMSFASASARAATLTSPVEGMEVWLRDVNQKYVYDGTAWRQVPLGVTDSVSDQQSSSYDVLSTSYTTTASAGTYAHCQVVFTAPVTGRVEIKTSARMINETASNGCLIAPQTRTGNTPGSGSIIEDASDGLGPSNYGNTFSRHGVSHLLVGLTPGSTYNTRLLHKTSFSGATATFALRELIVSPAP</sequence>